<dbReference type="GO" id="GO:0006351">
    <property type="term" value="P:DNA-templated transcription"/>
    <property type="evidence" value="ECO:0007669"/>
    <property type="project" value="InterPro"/>
</dbReference>
<dbReference type="CDD" id="cd12148">
    <property type="entry name" value="fungal_TF_MHR"/>
    <property type="match status" value="1"/>
</dbReference>
<dbReference type="CDD" id="cd00067">
    <property type="entry name" value="GAL4"/>
    <property type="match status" value="1"/>
</dbReference>
<dbReference type="GO" id="GO:0008270">
    <property type="term" value="F:zinc ion binding"/>
    <property type="evidence" value="ECO:0007669"/>
    <property type="project" value="InterPro"/>
</dbReference>
<dbReference type="Pfam" id="PF00172">
    <property type="entry name" value="Zn_clus"/>
    <property type="match status" value="1"/>
</dbReference>
<evidence type="ECO:0000256" key="6">
    <source>
        <dbReference type="SAM" id="MobiDB-lite"/>
    </source>
</evidence>
<keyword evidence="5" id="KW-0539">Nucleus</keyword>
<evidence type="ECO:0000313" key="8">
    <source>
        <dbReference type="EMBL" id="GKZ22516.1"/>
    </source>
</evidence>
<proteinExistence type="predicted"/>
<dbReference type="PROSITE" id="PS50048">
    <property type="entry name" value="ZN2_CY6_FUNGAL_2"/>
    <property type="match status" value="1"/>
</dbReference>
<evidence type="ECO:0000256" key="5">
    <source>
        <dbReference type="ARBA" id="ARBA00023242"/>
    </source>
</evidence>
<dbReference type="PANTHER" id="PTHR31668:SF28">
    <property type="entry name" value="ZN(II)2CYS6 TRANSCRIPTION FACTOR (EUROFUNG)"/>
    <property type="match status" value="1"/>
</dbReference>
<evidence type="ECO:0000259" key="7">
    <source>
        <dbReference type="PROSITE" id="PS50048"/>
    </source>
</evidence>
<evidence type="ECO:0000256" key="1">
    <source>
        <dbReference type="ARBA" id="ARBA00022723"/>
    </source>
</evidence>
<name>A0A9W5YUE2_9EURO</name>
<dbReference type="Pfam" id="PF04082">
    <property type="entry name" value="Fungal_trans"/>
    <property type="match status" value="1"/>
</dbReference>
<dbReference type="InterPro" id="IPR036864">
    <property type="entry name" value="Zn2-C6_fun-type_DNA-bd_sf"/>
</dbReference>
<keyword evidence="1" id="KW-0479">Metal-binding</keyword>
<dbReference type="InterPro" id="IPR007219">
    <property type="entry name" value="XnlR_reg_dom"/>
</dbReference>
<keyword evidence="2" id="KW-0805">Transcription regulation</keyword>
<protein>
    <recommendedName>
        <fullName evidence="7">Zn(2)-C6 fungal-type domain-containing protein</fullName>
    </recommendedName>
</protein>
<dbReference type="PANTHER" id="PTHR31668">
    <property type="entry name" value="GLUCOSE TRANSPORT TRANSCRIPTION REGULATOR RGT1-RELATED-RELATED"/>
    <property type="match status" value="1"/>
</dbReference>
<feature type="domain" description="Zn(2)-C6 fungal-type" evidence="7">
    <location>
        <begin position="11"/>
        <end position="40"/>
    </location>
</feature>
<keyword evidence="4" id="KW-0804">Transcription</keyword>
<evidence type="ECO:0000256" key="4">
    <source>
        <dbReference type="ARBA" id="ARBA00023163"/>
    </source>
</evidence>
<dbReference type="Gene3D" id="4.10.240.10">
    <property type="entry name" value="Zn(2)-C6 fungal-type DNA-binding domain"/>
    <property type="match status" value="1"/>
</dbReference>
<dbReference type="GO" id="GO:0000981">
    <property type="term" value="F:DNA-binding transcription factor activity, RNA polymerase II-specific"/>
    <property type="evidence" value="ECO:0007669"/>
    <property type="project" value="InterPro"/>
</dbReference>
<dbReference type="EMBL" id="BROQ01000053">
    <property type="protein sequence ID" value="GKZ22516.1"/>
    <property type="molecule type" value="Genomic_DNA"/>
</dbReference>
<dbReference type="SUPFAM" id="SSF57701">
    <property type="entry name" value="Zn2/Cys6 DNA-binding domain"/>
    <property type="match status" value="1"/>
</dbReference>
<dbReference type="Proteomes" id="UP001143548">
    <property type="component" value="Unassembled WGS sequence"/>
</dbReference>
<dbReference type="SMART" id="SM00906">
    <property type="entry name" value="Fungal_trans"/>
    <property type="match status" value="1"/>
</dbReference>
<dbReference type="InterPro" id="IPR050797">
    <property type="entry name" value="Carb_Metab_Trans_Reg"/>
</dbReference>
<dbReference type="InterPro" id="IPR001138">
    <property type="entry name" value="Zn2Cys6_DnaBD"/>
</dbReference>
<dbReference type="PROSITE" id="PS00463">
    <property type="entry name" value="ZN2_CY6_FUNGAL_1"/>
    <property type="match status" value="1"/>
</dbReference>
<feature type="region of interest" description="Disordered" evidence="6">
    <location>
        <begin position="505"/>
        <end position="527"/>
    </location>
</feature>
<reference evidence="8" key="1">
    <citation type="submission" date="2022-07" db="EMBL/GenBank/DDBJ databases">
        <title>Taxonomy of Aspergillus series Nigri: significant species reduction supported by multi-species coalescent approaches.</title>
        <authorList>
            <person name="Bian C."/>
            <person name="Kusuya Y."/>
            <person name="Sklenar F."/>
            <person name="D'hooge E."/>
            <person name="Yaguchi T."/>
            <person name="Takahashi H."/>
            <person name="Hubka V."/>
        </authorList>
    </citation>
    <scope>NUCLEOTIDE SEQUENCE</scope>
    <source>
        <strain evidence="8">CBS 733.88</strain>
    </source>
</reference>
<dbReference type="SMART" id="SM00066">
    <property type="entry name" value="GAL4"/>
    <property type="match status" value="1"/>
</dbReference>
<sequence>MSSRASITKKACDGCKIRKIRCGGGQPCRSCFNARIKCTYIRVQQPRGPQKLRATTKYLIDQAQRGIEVHTTLSSVPQSGEVLETDHTSTPVQRECGAKSERSRIPTNVLASPLYIYHVRMYPVWPIVDVESVMSNLQQDVEENDHETYALATAVAAATIAQLRLGQNSLPDKSVTAETFAAECMKARRSCDYRSRLNLNKVRTAFFLHVYFENHQSGASESLLYLREAITLAQMMCLHREVSYAGLPPEEQQMRRRVLWLLFVTERGVCILHKLPVVLKTDISTPEPDANDEPQVLPAFLKLLNLFRLFEQSKMFDIIEDDHGNFEPLASGVPNLDKRFLRLLQDNLQDGSALLDHISDVQKADLCVTRHWMRMILWKFSSKKSAHGSSAYWPTSPSFPILVAKELLNIVSQLPRAAIEAHGLAPVEMATDQVFQELKLYEIASSLADAVIDLAMLPRAPSWDNESRPSSILARLHSILSTFRGGGNKELAELLYKKMADAQARSGPALSPPIREPHPPVKSKMLPATTTSVPGGEDLAHKGTTTAVEAASPISDDINPCNNWPAAAEAQLPMQSVGQGQIQDSLSLENHVQSGYDGLHSLEDMLFPEFSESTFPSQEFSQSVYDPSFGNFLPYSLPLEGASRTPTSFASLSPALPSGSVEMLISDFISQIPEGQFTPGLDLSNNDFSDAVLSGEAFLLS</sequence>
<accession>A0A9W5YUE2</accession>
<evidence type="ECO:0000256" key="2">
    <source>
        <dbReference type="ARBA" id="ARBA00023015"/>
    </source>
</evidence>
<evidence type="ECO:0000256" key="3">
    <source>
        <dbReference type="ARBA" id="ARBA00023125"/>
    </source>
</evidence>
<evidence type="ECO:0000313" key="9">
    <source>
        <dbReference type="Proteomes" id="UP001143548"/>
    </source>
</evidence>
<dbReference type="AlphaFoldDB" id="A0A9W5YUE2"/>
<comment type="caution">
    <text evidence="8">The sequence shown here is derived from an EMBL/GenBank/DDBJ whole genome shotgun (WGS) entry which is preliminary data.</text>
</comment>
<keyword evidence="3" id="KW-0238">DNA-binding</keyword>
<dbReference type="GO" id="GO:0009893">
    <property type="term" value="P:positive regulation of metabolic process"/>
    <property type="evidence" value="ECO:0007669"/>
    <property type="project" value="UniProtKB-ARBA"/>
</dbReference>
<gene>
    <name evidence="8" type="ORF">AbraCBS73388_008676</name>
</gene>
<organism evidence="8 9">
    <name type="scientific">Aspergillus brasiliensis</name>
    <dbReference type="NCBI Taxonomy" id="319629"/>
    <lineage>
        <taxon>Eukaryota</taxon>
        <taxon>Fungi</taxon>
        <taxon>Dikarya</taxon>
        <taxon>Ascomycota</taxon>
        <taxon>Pezizomycotina</taxon>
        <taxon>Eurotiomycetes</taxon>
        <taxon>Eurotiomycetidae</taxon>
        <taxon>Eurotiales</taxon>
        <taxon>Aspergillaceae</taxon>
        <taxon>Aspergillus</taxon>
        <taxon>Aspergillus subgen. Circumdati</taxon>
    </lineage>
</organism>
<dbReference type="GO" id="GO:0003677">
    <property type="term" value="F:DNA binding"/>
    <property type="evidence" value="ECO:0007669"/>
    <property type="project" value="UniProtKB-KW"/>
</dbReference>